<feature type="compositionally biased region" description="Acidic residues" evidence="11">
    <location>
        <begin position="382"/>
        <end position="416"/>
    </location>
</feature>
<dbReference type="SMART" id="SM00363">
    <property type="entry name" value="S4"/>
    <property type="match status" value="1"/>
</dbReference>
<dbReference type="Gene3D" id="3.30.2350.10">
    <property type="entry name" value="Pseudouridine synthase"/>
    <property type="match status" value="1"/>
</dbReference>
<dbReference type="PROSITE" id="PS50889">
    <property type="entry name" value="S4"/>
    <property type="match status" value="1"/>
</dbReference>
<evidence type="ECO:0000256" key="11">
    <source>
        <dbReference type="SAM" id="MobiDB-lite"/>
    </source>
</evidence>
<dbReference type="InterPro" id="IPR006225">
    <property type="entry name" value="PsdUridine_synth_RluC/D"/>
</dbReference>
<feature type="region of interest" description="Disordered" evidence="11">
    <location>
        <begin position="382"/>
        <end position="456"/>
    </location>
</feature>
<dbReference type="SUPFAM" id="SSF55174">
    <property type="entry name" value="Alpha-L RNA-binding motif"/>
    <property type="match status" value="1"/>
</dbReference>
<accession>A0A6J5DUF4</accession>
<dbReference type="EC" id="5.4.99.23" evidence="4"/>
<comment type="catalytic activity">
    <reaction evidence="3">
        <text>uridine(1911/1915/1917) in 23S rRNA = pseudouridine(1911/1915/1917) in 23S rRNA</text>
        <dbReference type="Rhea" id="RHEA:42524"/>
        <dbReference type="Rhea" id="RHEA-COMP:10097"/>
        <dbReference type="Rhea" id="RHEA-COMP:10098"/>
        <dbReference type="ChEBI" id="CHEBI:65314"/>
        <dbReference type="ChEBI" id="CHEBI:65315"/>
        <dbReference type="EC" id="5.4.99.23"/>
    </reaction>
</comment>
<dbReference type="GO" id="GO:0003723">
    <property type="term" value="F:RNA binding"/>
    <property type="evidence" value="ECO:0007669"/>
    <property type="project" value="UniProtKB-KW"/>
</dbReference>
<dbReference type="InterPro" id="IPR036986">
    <property type="entry name" value="S4_RNA-bd_sf"/>
</dbReference>
<dbReference type="Proteomes" id="UP000494329">
    <property type="component" value="Unassembled WGS sequence"/>
</dbReference>
<evidence type="ECO:0000256" key="3">
    <source>
        <dbReference type="ARBA" id="ARBA00036882"/>
    </source>
</evidence>
<dbReference type="InterPro" id="IPR002942">
    <property type="entry name" value="S4_RNA-bd"/>
</dbReference>
<keyword evidence="14" id="KW-1185">Reference proteome</keyword>
<dbReference type="PROSITE" id="PS01129">
    <property type="entry name" value="PSI_RLU"/>
    <property type="match status" value="1"/>
</dbReference>
<dbReference type="PANTHER" id="PTHR21600">
    <property type="entry name" value="MITOCHONDRIAL RNA PSEUDOURIDINE SYNTHASE"/>
    <property type="match status" value="1"/>
</dbReference>
<evidence type="ECO:0000256" key="6">
    <source>
        <dbReference type="ARBA" id="ARBA00042264"/>
    </source>
</evidence>
<dbReference type="SUPFAM" id="SSF55120">
    <property type="entry name" value="Pseudouridine synthase"/>
    <property type="match status" value="1"/>
</dbReference>
<gene>
    <name evidence="13" type="ORF">LMG29739_02711</name>
</gene>
<evidence type="ECO:0000256" key="5">
    <source>
        <dbReference type="ARBA" id="ARBA00040039"/>
    </source>
</evidence>
<feature type="compositionally biased region" description="Basic and acidic residues" evidence="11">
    <location>
        <begin position="15"/>
        <end position="27"/>
    </location>
</feature>
<dbReference type="Gene3D" id="3.10.290.10">
    <property type="entry name" value="RNA-binding S4 domain"/>
    <property type="match status" value="1"/>
</dbReference>
<evidence type="ECO:0000259" key="12">
    <source>
        <dbReference type="SMART" id="SM00363"/>
    </source>
</evidence>
<evidence type="ECO:0000256" key="1">
    <source>
        <dbReference type="ARBA" id="ARBA00010876"/>
    </source>
</evidence>
<feature type="compositionally biased region" description="Acidic residues" evidence="11">
    <location>
        <begin position="36"/>
        <end position="48"/>
    </location>
</feature>
<dbReference type="InterPro" id="IPR020103">
    <property type="entry name" value="PsdUridine_synth_cat_dom_sf"/>
</dbReference>
<evidence type="ECO:0000256" key="10">
    <source>
        <dbReference type="PROSITE-ProRule" id="PRU00182"/>
    </source>
</evidence>
<keyword evidence="2" id="KW-0413">Isomerase</keyword>
<dbReference type="Pfam" id="PF00849">
    <property type="entry name" value="PseudoU_synth_2"/>
    <property type="match status" value="1"/>
</dbReference>
<evidence type="ECO:0000256" key="2">
    <source>
        <dbReference type="ARBA" id="ARBA00023235"/>
    </source>
</evidence>
<dbReference type="EMBL" id="CADIKF010000019">
    <property type="protein sequence ID" value="CAB3757573.1"/>
    <property type="molecule type" value="Genomic_DNA"/>
</dbReference>
<keyword evidence="10" id="KW-0694">RNA-binding</keyword>
<protein>
    <recommendedName>
        <fullName evidence="5">Ribosomal large subunit pseudouridine synthase D</fullName>
        <ecNumber evidence="4">5.4.99.23</ecNumber>
    </recommendedName>
    <alternativeName>
        <fullName evidence="6">23S rRNA pseudouridine(1911/1915/1917) synthase</fullName>
    </alternativeName>
    <alternativeName>
        <fullName evidence="7">rRNA pseudouridylate synthase D</fullName>
    </alternativeName>
    <alternativeName>
        <fullName evidence="8">rRNA-uridine isomerase D</fullName>
    </alternativeName>
</protein>
<evidence type="ECO:0000256" key="9">
    <source>
        <dbReference type="PIRSR" id="PIRSR606225-1"/>
    </source>
</evidence>
<name>A0A6J5DUF4_9BURK</name>
<evidence type="ECO:0000256" key="8">
    <source>
        <dbReference type="ARBA" id="ARBA00043148"/>
    </source>
</evidence>
<dbReference type="InterPro" id="IPR050188">
    <property type="entry name" value="RluA_PseudoU_synthase"/>
</dbReference>
<comment type="similarity">
    <text evidence="1">Belongs to the pseudouridine synthase RluA family.</text>
</comment>
<reference evidence="13 14" key="1">
    <citation type="submission" date="2020-04" db="EMBL/GenBank/DDBJ databases">
        <authorList>
            <person name="De Canck E."/>
        </authorList>
    </citation>
    <scope>NUCLEOTIDE SEQUENCE [LARGE SCALE GENOMIC DNA]</scope>
    <source>
        <strain evidence="13 14">LMG 29739</strain>
    </source>
</reference>
<dbReference type="InterPro" id="IPR006224">
    <property type="entry name" value="PsdUridine_synth_RluA-like_CS"/>
</dbReference>
<dbReference type="InterPro" id="IPR006145">
    <property type="entry name" value="PsdUridine_synth_RsuA/RluA"/>
</dbReference>
<proteinExistence type="inferred from homology"/>
<dbReference type="GO" id="GO:0160140">
    <property type="term" value="F:23S rRNA pseudouridine(1911/1915/1917) synthase activity"/>
    <property type="evidence" value="ECO:0007669"/>
    <property type="project" value="UniProtKB-EC"/>
</dbReference>
<dbReference type="RefSeq" id="WP_175111435.1">
    <property type="nucleotide sequence ID" value="NZ_CADIKF010000019.1"/>
</dbReference>
<dbReference type="CDD" id="cd02869">
    <property type="entry name" value="PseudoU_synth_RluA_like"/>
    <property type="match status" value="1"/>
</dbReference>
<evidence type="ECO:0000313" key="14">
    <source>
        <dbReference type="Proteomes" id="UP000494329"/>
    </source>
</evidence>
<dbReference type="AlphaFoldDB" id="A0A6J5DUF4"/>
<sequence length="456" mass="49810">MTRSKTPGAATGARNSDKDYSRCEARPEAAASECADALDDDLPADDLLDAAAAPRAPEPGSASAGEAPRVVSVPPELAGERLDKVLAKLFPEFSRSRLQSWIEAQRVRVDGLPAKVRQPVPLDATVELVPDLLPEQLAFTPEPVPLDIVYEDEAIVVINKPAGLVVHPAAGNWSGTVLNGLLHRYGAAAAGLPRAGIVHRLDKETSGLMVVARTLAAQTDLVRQLQARTVKRRYLALVWGGMPEEGTIDAPIGRDPRERTRMAVVTGASGKPARTHFRRVATVVWERQPVSAIHCDLETGRTHQIRVHCAHTGHPLLGDPVYGRARGKRSVTPLPGGFARQALHAWRLGLIHPQTRRAMQWRADAPDDLSQLCAALGFDREEEDDFDDAYSDDDAYDPLPDDAAEPADDGETDDGVDGAHAGDDDEYDEDDTQENRDDDRREDTLDTRHENKDRRR</sequence>
<feature type="compositionally biased region" description="Acidic residues" evidence="11">
    <location>
        <begin position="423"/>
        <end position="432"/>
    </location>
</feature>
<dbReference type="NCBIfam" id="TIGR00005">
    <property type="entry name" value="rluA_subfam"/>
    <property type="match status" value="1"/>
</dbReference>
<dbReference type="GO" id="GO:0000455">
    <property type="term" value="P:enzyme-directed rRNA pseudouridine synthesis"/>
    <property type="evidence" value="ECO:0007669"/>
    <property type="project" value="TreeGrafter"/>
</dbReference>
<feature type="active site" evidence="9">
    <location>
        <position position="202"/>
    </location>
</feature>
<evidence type="ECO:0000256" key="4">
    <source>
        <dbReference type="ARBA" id="ARBA00038942"/>
    </source>
</evidence>
<feature type="domain" description="RNA-binding S4" evidence="12">
    <location>
        <begin position="80"/>
        <end position="145"/>
    </location>
</feature>
<feature type="region of interest" description="Disordered" evidence="11">
    <location>
        <begin position="1"/>
        <end position="71"/>
    </location>
</feature>
<organism evidence="13 14">
    <name type="scientific">Paraburkholderia solisilvae</name>
    <dbReference type="NCBI Taxonomy" id="624376"/>
    <lineage>
        <taxon>Bacteria</taxon>
        <taxon>Pseudomonadati</taxon>
        <taxon>Pseudomonadota</taxon>
        <taxon>Betaproteobacteria</taxon>
        <taxon>Burkholderiales</taxon>
        <taxon>Burkholderiaceae</taxon>
        <taxon>Paraburkholderia</taxon>
    </lineage>
</organism>
<dbReference type="PANTHER" id="PTHR21600:SF44">
    <property type="entry name" value="RIBOSOMAL LARGE SUBUNIT PSEUDOURIDINE SYNTHASE D"/>
    <property type="match status" value="1"/>
</dbReference>
<evidence type="ECO:0000256" key="7">
    <source>
        <dbReference type="ARBA" id="ARBA00042840"/>
    </source>
</evidence>
<feature type="compositionally biased region" description="Basic and acidic residues" evidence="11">
    <location>
        <begin position="433"/>
        <end position="456"/>
    </location>
</feature>
<dbReference type="CDD" id="cd00165">
    <property type="entry name" value="S4"/>
    <property type="match status" value="1"/>
</dbReference>
<dbReference type="Pfam" id="PF01479">
    <property type="entry name" value="S4"/>
    <property type="match status" value="1"/>
</dbReference>
<evidence type="ECO:0000313" key="13">
    <source>
        <dbReference type="EMBL" id="CAB3757573.1"/>
    </source>
</evidence>